<dbReference type="EMBL" id="JAHRIM010031898">
    <property type="protein sequence ID" value="MEQ2265292.1"/>
    <property type="molecule type" value="Genomic_DNA"/>
</dbReference>
<comment type="caution">
    <text evidence="1">The sequence shown here is derived from an EMBL/GenBank/DDBJ whole genome shotgun (WGS) entry which is preliminary data.</text>
</comment>
<evidence type="ECO:0000313" key="2">
    <source>
        <dbReference type="Proteomes" id="UP001444071"/>
    </source>
</evidence>
<name>A0ABV0W6R3_9TELE</name>
<organism evidence="1 2">
    <name type="scientific">Xenotaenia resolanae</name>
    <dbReference type="NCBI Taxonomy" id="208358"/>
    <lineage>
        <taxon>Eukaryota</taxon>
        <taxon>Metazoa</taxon>
        <taxon>Chordata</taxon>
        <taxon>Craniata</taxon>
        <taxon>Vertebrata</taxon>
        <taxon>Euteleostomi</taxon>
        <taxon>Actinopterygii</taxon>
        <taxon>Neopterygii</taxon>
        <taxon>Teleostei</taxon>
        <taxon>Neoteleostei</taxon>
        <taxon>Acanthomorphata</taxon>
        <taxon>Ovalentaria</taxon>
        <taxon>Atherinomorphae</taxon>
        <taxon>Cyprinodontiformes</taxon>
        <taxon>Goodeidae</taxon>
        <taxon>Xenotaenia</taxon>
    </lineage>
</organism>
<protein>
    <submittedName>
        <fullName evidence="1">Uncharacterized protein</fullName>
    </submittedName>
</protein>
<keyword evidence="2" id="KW-1185">Reference proteome</keyword>
<gene>
    <name evidence="1" type="ORF">XENORESO_004919</name>
</gene>
<sequence length="106" mass="12198">MFKATDWSLICRWGQKFHSTSSFDDLIVCTCSFGMKFPQGKSHSFCNDLVPLKANESCTMMLSRTCHVGTEFFRFKGSTWLLQTFLSHLTKDIFPEDTRLAHFSQA</sequence>
<dbReference type="Proteomes" id="UP001444071">
    <property type="component" value="Unassembled WGS sequence"/>
</dbReference>
<reference evidence="1 2" key="1">
    <citation type="submission" date="2021-06" db="EMBL/GenBank/DDBJ databases">
        <authorList>
            <person name="Palmer J.M."/>
        </authorList>
    </citation>
    <scope>NUCLEOTIDE SEQUENCE [LARGE SCALE GENOMIC DNA]</scope>
    <source>
        <strain evidence="1 2">XR_2019</strain>
        <tissue evidence="1">Muscle</tissue>
    </source>
</reference>
<accession>A0ABV0W6R3</accession>
<evidence type="ECO:0000313" key="1">
    <source>
        <dbReference type="EMBL" id="MEQ2265292.1"/>
    </source>
</evidence>
<proteinExistence type="predicted"/>